<dbReference type="Pfam" id="PF02565">
    <property type="entry name" value="RecO_C"/>
    <property type="match status" value="1"/>
</dbReference>
<dbReference type="HAMAP" id="MF_00201">
    <property type="entry name" value="RecO"/>
    <property type="match status" value="1"/>
</dbReference>
<evidence type="ECO:0000256" key="7">
    <source>
        <dbReference type="HAMAP-Rule" id="MF_00201"/>
    </source>
</evidence>
<dbReference type="InterPro" id="IPR003717">
    <property type="entry name" value="RecO"/>
</dbReference>
<dbReference type="PANTHER" id="PTHR33991">
    <property type="entry name" value="DNA REPAIR PROTEIN RECO"/>
    <property type="match status" value="1"/>
</dbReference>
<evidence type="ECO:0000256" key="6">
    <source>
        <dbReference type="ARBA" id="ARBA00033409"/>
    </source>
</evidence>
<keyword evidence="4 7" id="KW-0233">DNA recombination</keyword>
<proteinExistence type="inferred from homology"/>
<keyword evidence="3 7" id="KW-0227">DNA damage</keyword>
<sequence>MYIKTDGIVLREVAYQDSDKLLTVLTREYGKLTVRARGVRSSRSRSKAACQLLAYSEFTLLERGGRYAVTEATAKEMFPELRNDLELLSLASYFAQAADVLSPEGEENPPFVSLLLNALYALGRLGLPQKLVKAAFELRAMCLSGYEPDLRGCAVCGAPEPDRFNISQGVLQCAACRTEEENDIRLPMSAGTRAALRYLDSAPPSRVFSFRLAEPSLSELGQITESYLCTRLERGFSTLDFYKSLFL</sequence>
<name>A0ABV1G5W3_9FIRM</name>
<evidence type="ECO:0000313" key="9">
    <source>
        <dbReference type="EMBL" id="MEQ2510805.1"/>
    </source>
</evidence>
<dbReference type="PANTHER" id="PTHR33991:SF1">
    <property type="entry name" value="DNA REPAIR PROTEIN RECO"/>
    <property type="match status" value="1"/>
</dbReference>
<dbReference type="Proteomes" id="UP001491552">
    <property type="component" value="Unassembled WGS sequence"/>
</dbReference>
<dbReference type="EMBL" id="JBBMFF010000187">
    <property type="protein sequence ID" value="MEQ2510805.1"/>
    <property type="molecule type" value="Genomic_DNA"/>
</dbReference>
<evidence type="ECO:0000256" key="4">
    <source>
        <dbReference type="ARBA" id="ARBA00023172"/>
    </source>
</evidence>
<evidence type="ECO:0000259" key="8">
    <source>
        <dbReference type="Pfam" id="PF11967"/>
    </source>
</evidence>
<dbReference type="InterPro" id="IPR042242">
    <property type="entry name" value="RecO_C"/>
</dbReference>
<evidence type="ECO:0000313" key="10">
    <source>
        <dbReference type="Proteomes" id="UP001491552"/>
    </source>
</evidence>
<dbReference type="Gene3D" id="6.20.220.20">
    <property type="entry name" value="Recombination protein O, zinc-binding domain"/>
    <property type="match status" value="1"/>
</dbReference>
<dbReference type="InterPro" id="IPR037278">
    <property type="entry name" value="ARFGAP/RecO"/>
</dbReference>
<feature type="domain" description="DNA replication/recombination mediator RecO N-terminal" evidence="8">
    <location>
        <begin position="1"/>
        <end position="76"/>
    </location>
</feature>
<comment type="function">
    <text evidence="7">Involved in DNA repair and RecF pathway recombination.</text>
</comment>
<dbReference type="SUPFAM" id="SSF57863">
    <property type="entry name" value="ArfGap/RecO-like zinc finger"/>
    <property type="match status" value="1"/>
</dbReference>
<comment type="caution">
    <text evidence="9">The sequence shown here is derived from an EMBL/GenBank/DDBJ whole genome shotgun (WGS) entry which is preliminary data.</text>
</comment>
<organism evidence="9 10">
    <name type="scientific">Faecousia intestinalis</name>
    <dbReference type="NCBI Taxonomy" id="3133167"/>
    <lineage>
        <taxon>Bacteria</taxon>
        <taxon>Bacillati</taxon>
        <taxon>Bacillota</taxon>
        <taxon>Clostridia</taxon>
        <taxon>Eubacteriales</taxon>
        <taxon>Oscillospiraceae</taxon>
        <taxon>Faecousia</taxon>
    </lineage>
</organism>
<dbReference type="Gene3D" id="1.20.1440.120">
    <property type="entry name" value="Recombination protein O, C-terminal domain"/>
    <property type="match status" value="1"/>
</dbReference>
<dbReference type="Gene3D" id="2.40.50.140">
    <property type="entry name" value="Nucleic acid-binding proteins"/>
    <property type="match status" value="1"/>
</dbReference>
<dbReference type="SUPFAM" id="SSF50249">
    <property type="entry name" value="Nucleic acid-binding proteins"/>
    <property type="match status" value="1"/>
</dbReference>
<evidence type="ECO:0000256" key="1">
    <source>
        <dbReference type="ARBA" id="ARBA00007452"/>
    </source>
</evidence>
<gene>
    <name evidence="7 9" type="primary">recO</name>
    <name evidence="9" type="ORF">WMO66_06020</name>
</gene>
<reference evidence="9 10" key="1">
    <citation type="submission" date="2024-03" db="EMBL/GenBank/DDBJ databases">
        <title>Human intestinal bacterial collection.</title>
        <authorList>
            <person name="Pauvert C."/>
            <person name="Hitch T.C.A."/>
            <person name="Clavel T."/>
        </authorList>
    </citation>
    <scope>NUCLEOTIDE SEQUENCE [LARGE SCALE GENOMIC DNA]</scope>
    <source>
        <strain evidence="9 10">CLA-AA-H192</strain>
    </source>
</reference>
<dbReference type="Pfam" id="PF11967">
    <property type="entry name" value="RecO_N"/>
    <property type="match status" value="1"/>
</dbReference>
<dbReference type="NCBIfam" id="TIGR00613">
    <property type="entry name" value="reco"/>
    <property type="match status" value="1"/>
</dbReference>
<accession>A0ABV1G5W3</accession>
<dbReference type="InterPro" id="IPR022572">
    <property type="entry name" value="DNA_rep/recomb_RecO_N"/>
</dbReference>
<evidence type="ECO:0000256" key="5">
    <source>
        <dbReference type="ARBA" id="ARBA00023204"/>
    </source>
</evidence>
<keyword evidence="5 7" id="KW-0234">DNA repair</keyword>
<dbReference type="InterPro" id="IPR012340">
    <property type="entry name" value="NA-bd_OB-fold"/>
</dbReference>
<evidence type="ECO:0000256" key="3">
    <source>
        <dbReference type="ARBA" id="ARBA00022763"/>
    </source>
</evidence>
<evidence type="ECO:0000256" key="2">
    <source>
        <dbReference type="ARBA" id="ARBA00021310"/>
    </source>
</evidence>
<keyword evidence="10" id="KW-1185">Reference proteome</keyword>
<comment type="similarity">
    <text evidence="1 7">Belongs to the RecO family.</text>
</comment>
<dbReference type="RefSeq" id="WP_349135485.1">
    <property type="nucleotide sequence ID" value="NZ_JBBMFF010000187.1"/>
</dbReference>
<protein>
    <recommendedName>
        <fullName evidence="2 7">DNA repair protein RecO</fullName>
    </recommendedName>
    <alternativeName>
        <fullName evidence="6 7">Recombination protein O</fullName>
    </alternativeName>
</protein>